<reference evidence="2" key="1">
    <citation type="journal article" date="2019" name="Int. J. Syst. Evol. Microbiol.">
        <title>The Global Catalogue of Microorganisms (GCM) 10K type strain sequencing project: providing services to taxonomists for standard genome sequencing and annotation.</title>
        <authorList>
            <consortium name="The Broad Institute Genomics Platform"/>
            <consortium name="The Broad Institute Genome Sequencing Center for Infectious Disease"/>
            <person name="Wu L."/>
            <person name="Ma J."/>
        </authorList>
    </citation>
    <scope>NUCLEOTIDE SEQUENCE [LARGE SCALE GENOMIC DNA]</scope>
    <source>
        <strain evidence="2">JCM 18127</strain>
    </source>
</reference>
<organism evidence="1 2">
    <name type="scientific">Nocardioides nanhaiensis</name>
    <dbReference type="NCBI Taxonomy" id="1476871"/>
    <lineage>
        <taxon>Bacteria</taxon>
        <taxon>Bacillati</taxon>
        <taxon>Actinomycetota</taxon>
        <taxon>Actinomycetes</taxon>
        <taxon>Propionibacteriales</taxon>
        <taxon>Nocardioidaceae</taxon>
        <taxon>Nocardioides</taxon>
    </lineage>
</organism>
<comment type="caution">
    <text evidence="1">The sequence shown here is derived from an EMBL/GenBank/DDBJ whole genome shotgun (WGS) entry which is preliminary data.</text>
</comment>
<protein>
    <submittedName>
        <fullName evidence="1">Uncharacterized protein</fullName>
    </submittedName>
</protein>
<evidence type="ECO:0000313" key="1">
    <source>
        <dbReference type="EMBL" id="GAA4699880.1"/>
    </source>
</evidence>
<proteinExistence type="predicted"/>
<sequence length="91" mass="9440">MVSVPSFLTEASPVDWLRRVTVANCAFAGIALAVEGSPVTASAAMAETARPRLMLPLRVILVPSECSDVNGAVARRRVAEPPDGGPTPVAQ</sequence>
<name>A0ABP8X3R0_9ACTN</name>
<gene>
    <name evidence="1" type="ORF">GCM10023226_43410</name>
</gene>
<keyword evidence="2" id="KW-1185">Reference proteome</keyword>
<dbReference type="Proteomes" id="UP001500621">
    <property type="component" value="Unassembled WGS sequence"/>
</dbReference>
<accession>A0ABP8X3R0</accession>
<evidence type="ECO:0000313" key="2">
    <source>
        <dbReference type="Proteomes" id="UP001500621"/>
    </source>
</evidence>
<dbReference type="EMBL" id="BAABIM010000006">
    <property type="protein sequence ID" value="GAA4699880.1"/>
    <property type="molecule type" value="Genomic_DNA"/>
</dbReference>